<accession>A0A3A8P4P4</accession>
<keyword evidence="4" id="KW-0455">Luminescence</keyword>
<keyword evidence="3" id="KW-0503">Monooxygenase</keyword>
<proteinExistence type="predicted"/>
<dbReference type="RefSeq" id="WP_147445855.1">
    <property type="nucleotide sequence ID" value="NZ_RAWK01000572.1"/>
</dbReference>
<organism evidence="8 9">
    <name type="scientific">Corallococcus aberystwythensis</name>
    <dbReference type="NCBI Taxonomy" id="2316722"/>
    <lineage>
        <taxon>Bacteria</taxon>
        <taxon>Pseudomonadati</taxon>
        <taxon>Myxococcota</taxon>
        <taxon>Myxococcia</taxon>
        <taxon>Myxococcales</taxon>
        <taxon>Cystobacterineae</taxon>
        <taxon>Myxococcaceae</taxon>
        <taxon>Corallococcus</taxon>
    </lineage>
</organism>
<dbReference type="InterPro" id="IPR000873">
    <property type="entry name" value="AMP-dep_synth/lig_dom"/>
</dbReference>
<comment type="catalytic activity">
    <reaction evidence="6">
        <text>firefly D-luciferin + ATP + O2 = firefly oxyluciferin + hnu + AMP + CO2 + diphosphate</text>
        <dbReference type="Rhea" id="RHEA:10732"/>
        <dbReference type="ChEBI" id="CHEBI:15379"/>
        <dbReference type="ChEBI" id="CHEBI:16526"/>
        <dbReference type="ChEBI" id="CHEBI:16792"/>
        <dbReference type="ChEBI" id="CHEBI:30212"/>
        <dbReference type="ChEBI" id="CHEBI:30616"/>
        <dbReference type="ChEBI" id="CHEBI:33019"/>
        <dbReference type="ChEBI" id="CHEBI:58038"/>
        <dbReference type="ChEBI" id="CHEBI:456215"/>
        <dbReference type="EC" id="1.13.12.7"/>
    </reaction>
</comment>
<dbReference type="GO" id="GO:0016405">
    <property type="term" value="F:CoA-ligase activity"/>
    <property type="evidence" value="ECO:0007669"/>
    <property type="project" value="TreeGrafter"/>
</dbReference>
<evidence type="ECO:0000313" key="9">
    <source>
        <dbReference type="Proteomes" id="UP000267003"/>
    </source>
</evidence>
<keyword evidence="5" id="KW-0599">Photoprotein</keyword>
<feature type="non-terminal residue" evidence="8">
    <location>
        <position position="143"/>
    </location>
</feature>
<dbReference type="SUPFAM" id="SSF56801">
    <property type="entry name" value="Acetyl-CoA synthetase-like"/>
    <property type="match status" value="1"/>
</dbReference>
<dbReference type="Proteomes" id="UP000267003">
    <property type="component" value="Unassembled WGS sequence"/>
</dbReference>
<dbReference type="AlphaFoldDB" id="A0A3A8P4P4"/>
<evidence type="ECO:0000256" key="6">
    <source>
        <dbReference type="ARBA" id="ARBA00048497"/>
    </source>
</evidence>
<sequence>MHSLGISKPTIVFSSKEGLDKVITVQKTVTTIKTIVILDSKVDYRSYQCLDTFIKRNTPPGFQASSFKTVEVDRKEQVALIMNSSGSTGLPKGVQLTHENTVTRFSHARDPISGNQVSPGTAVLTVVPFHHGFGMFTTLGYLI</sequence>
<evidence type="ECO:0000256" key="5">
    <source>
        <dbReference type="ARBA" id="ARBA00023262"/>
    </source>
</evidence>
<name>A0A3A8P4P4_9BACT</name>
<keyword evidence="3" id="KW-0560">Oxidoreductase</keyword>
<dbReference type="PANTHER" id="PTHR24096">
    <property type="entry name" value="LONG-CHAIN-FATTY-ACID--COA LIGASE"/>
    <property type="match status" value="1"/>
</dbReference>
<dbReference type="EC" id="1.13.12.7" evidence="1"/>
<protein>
    <recommendedName>
        <fullName evidence="2">Luciferin 4-monooxygenase</fullName>
        <ecNumber evidence="1">1.13.12.7</ecNumber>
    </recommendedName>
</protein>
<dbReference type="PROSITE" id="PS00455">
    <property type="entry name" value="AMP_BINDING"/>
    <property type="match status" value="1"/>
</dbReference>
<evidence type="ECO:0000259" key="7">
    <source>
        <dbReference type="Pfam" id="PF00501"/>
    </source>
</evidence>
<feature type="domain" description="AMP-dependent synthetase/ligase" evidence="7">
    <location>
        <begin position="7"/>
        <end position="142"/>
    </location>
</feature>
<comment type="caution">
    <text evidence="8">The sequence shown here is derived from an EMBL/GenBank/DDBJ whole genome shotgun (WGS) entry which is preliminary data.</text>
</comment>
<dbReference type="GO" id="GO:0008218">
    <property type="term" value="P:bioluminescence"/>
    <property type="evidence" value="ECO:0007669"/>
    <property type="project" value="UniProtKB-KW"/>
</dbReference>
<dbReference type="Gene3D" id="3.40.50.980">
    <property type="match status" value="2"/>
</dbReference>
<dbReference type="EMBL" id="RAWK01000572">
    <property type="protein sequence ID" value="RKH49511.1"/>
    <property type="molecule type" value="Genomic_DNA"/>
</dbReference>
<dbReference type="InterPro" id="IPR020845">
    <property type="entry name" value="AMP-binding_CS"/>
</dbReference>
<dbReference type="Pfam" id="PF00501">
    <property type="entry name" value="AMP-binding"/>
    <property type="match status" value="1"/>
</dbReference>
<evidence type="ECO:0000256" key="4">
    <source>
        <dbReference type="ARBA" id="ARBA00023223"/>
    </source>
</evidence>
<evidence type="ECO:0000256" key="2">
    <source>
        <dbReference type="ARBA" id="ARBA00019043"/>
    </source>
</evidence>
<evidence type="ECO:0000313" key="8">
    <source>
        <dbReference type="EMBL" id="RKH49511.1"/>
    </source>
</evidence>
<keyword evidence="9" id="KW-1185">Reference proteome</keyword>
<dbReference type="GO" id="GO:0004497">
    <property type="term" value="F:monooxygenase activity"/>
    <property type="evidence" value="ECO:0007669"/>
    <property type="project" value="UniProtKB-KW"/>
</dbReference>
<gene>
    <name evidence="8" type="ORF">D7W81_41485</name>
</gene>
<dbReference type="OrthoDB" id="9799237at2"/>
<reference evidence="9" key="1">
    <citation type="submission" date="2018-09" db="EMBL/GenBank/DDBJ databases">
        <authorList>
            <person name="Livingstone P.G."/>
            <person name="Whitworth D.E."/>
        </authorList>
    </citation>
    <scope>NUCLEOTIDE SEQUENCE [LARGE SCALE GENOMIC DNA]</scope>
    <source>
        <strain evidence="9">AB050A</strain>
    </source>
</reference>
<evidence type="ECO:0000256" key="3">
    <source>
        <dbReference type="ARBA" id="ARBA00023033"/>
    </source>
</evidence>
<dbReference type="PANTHER" id="PTHR24096:SF423">
    <property type="entry name" value="GM05240P"/>
    <property type="match status" value="1"/>
</dbReference>
<evidence type="ECO:0000256" key="1">
    <source>
        <dbReference type="ARBA" id="ARBA00012532"/>
    </source>
</evidence>